<organism evidence="1 2">
    <name type="scientific">Hyalomma asiaticum</name>
    <name type="common">Tick</name>
    <dbReference type="NCBI Taxonomy" id="266040"/>
    <lineage>
        <taxon>Eukaryota</taxon>
        <taxon>Metazoa</taxon>
        <taxon>Ecdysozoa</taxon>
        <taxon>Arthropoda</taxon>
        <taxon>Chelicerata</taxon>
        <taxon>Arachnida</taxon>
        <taxon>Acari</taxon>
        <taxon>Parasitiformes</taxon>
        <taxon>Ixodida</taxon>
        <taxon>Ixodoidea</taxon>
        <taxon>Ixodidae</taxon>
        <taxon>Hyalomminae</taxon>
        <taxon>Hyalomma</taxon>
    </lineage>
</organism>
<dbReference type="Proteomes" id="UP000821845">
    <property type="component" value="Chromosome 5"/>
</dbReference>
<name>A0ACB7S9Y2_HYAAI</name>
<protein>
    <submittedName>
        <fullName evidence="1">Uncharacterized protein</fullName>
    </submittedName>
</protein>
<comment type="caution">
    <text evidence="1">The sequence shown here is derived from an EMBL/GenBank/DDBJ whole genome shotgun (WGS) entry which is preliminary data.</text>
</comment>
<accession>A0ACB7S9Y2</accession>
<reference evidence="1" key="1">
    <citation type="submission" date="2020-05" db="EMBL/GenBank/DDBJ databases">
        <title>Large-scale comparative analyses of tick genomes elucidate their genetic diversity and vector capacities.</title>
        <authorList>
            <person name="Jia N."/>
            <person name="Wang J."/>
            <person name="Shi W."/>
            <person name="Du L."/>
            <person name="Sun Y."/>
            <person name="Zhan W."/>
            <person name="Jiang J."/>
            <person name="Wang Q."/>
            <person name="Zhang B."/>
            <person name="Ji P."/>
            <person name="Sakyi L.B."/>
            <person name="Cui X."/>
            <person name="Yuan T."/>
            <person name="Jiang B."/>
            <person name="Yang W."/>
            <person name="Lam T.T.-Y."/>
            <person name="Chang Q."/>
            <person name="Ding S."/>
            <person name="Wang X."/>
            <person name="Zhu J."/>
            <person name="Ruan X."/>
            <person name="Zhao L."/>
            <person name="Wei J."/>
            <person name="Que T."/>
            <person name="Du C."/>
            <person name="Cheng J."/>
            <person name="Dai P."/>
            <person name="Han X."/>
            <person name="Huang E."/>
            <person name="Gao Y."/>
            <person name="Liu J."/>
            <person name="Shao H."/>
            <person name="Ye R."/>
            <person name="Li L."/>
            <person name="Wei W."/>
            <person name="Wang X."/>
            <person name="Wang C."/>
            <person name="Yang T."/>
            <person name="Huo Q."/>
            <person name="Li W."/>
            <person name="Guo W."/>
            <person name="Chen H."/>
            <person name="Zhou L."/>
            <person name="Ni X."/>
            <person name="Tian J."/>
            <person name="Zhou Y."/>
            <person name="Sheng Y."/>
            <person name="Liu T."/>
            <person name="Pan Y."/>
            <person name="Xia L."/>
            <person name="Li J."/>
            <person name="Zhao F."/>
            <person name="Cao W."/>
        </authorList>
    </citation>
    <scope>NUCLEOTIDE SEQUENCE</scope>
    <source>
        <strain evidence="1">Hyas-2018</strain>
    </source>
</reference>
<evidence type="ECO:0000313" key="1">
    <source>
        <dbReference type="EMBL" id="KAH6930866.1"/>
    </source>
</evidence>
<keyword evidence="2" id="KW-1185">Reference proteome</keyword>
<evidence type="ECO:0000313" key="2">
    <source>
        <dbReference type="Proteomes" id="UP000821845"/>
    </source>
</evidence>
<dbReference type="EMBL" id="CM023485">
    <property type="protein sequence ID" value="KAH6930866.1"/>
    <property type="molecule type" value="Genomic_DNA"/>
</dbReference>
<proteinExistence type="predicted"/>
<gene>
    <name evidence="1" type="ORF">HPB50_020070</name>
</gene>
<sequence>MASLRQSPTTSVQLRLARVRKITATLRRRTEAGKRLAQLYLSSTHNSRRSTENVSGHDEPVPDGGLTAIDREREAKGIARRSSRLEQYDTQNSRLEVVARFFASLSSGGADVVVWQQLAATRSRRGNGQQRSSIDCLGASVVPTVAVSLLSALKIASLPRCGPSMKRGPRFEPSARYFRYLTFERVVTST</sequence>